<keyword evidence="2" id="KW-1185">Reference proteome</keyword>
<dbReference type="Gene3D" id="2.80.10.50">
    <property type="match status" value="1"/>
</dbReference>
<dbReference type="PANTHER" id="PTHR33107">
    <property type="entry name" value="KUNITZ TRYPSIN INHIBITOR 2"/>
    <property type="match status" value="1"/>
</dbReference>
<protein>
    <submittedName>
        <fullName evidence="1">Uncharacterized protein</fullName>
    </submittedName>
</protein>
<evidence type="ECO:0000313" key="2">
    <source>
        <dbReference type="Proteomes" id="UP001314170"/>
    </source>
</evidence>
<dbReference type="AlphaFoldDB" id="A0AAV1QPH1"/>
<dbReference type="InterPro" id="IPR056368">
    <property type="entry name" value="KTI1"/>
</dbReference>
<dbReference type="PRINTS" id="PR00291">
    <property type="entry name" value="KUNITZINHBTR"/>
</dbReference>
<dbReference type="InterPro" id="IPR002160">
    <property type="entry name" value="Prot_inh_Kunz-lg"/>
</dbReference>
<proteinExistence type="predicted"/>
<dbReference type="SUPFAM" id="SSF50386">
    <property type="entry name" value="STI-like"/>
    <property type="match status" value="1"/>
</dbReference>
<reference evidence="1 2" key="1">
    <citation type="submission" date="2024-01" db="EMBL/GenBank/DDBJ databases">
        <authorList>
            <person name="Waweru B."/>
        </authorList>
    </citation>
    <scope>NUCLEOTIDE SEQUENCE [LARGE SCALE GENOMIC DNA]</scope>
</reference>
<comment type="caution">
    <text evidence="1">The sequence shown here is derived from an EMBL/GenBank/DDBJ whole genome shotgun (WGS) entry which is preliminary data.</text>
</comment>
<dbReference type="SMART" id="SM00452">
    <property type="entry name" value="STI"/>
    <property type="match status" value="1"/>
</dbReference>
<dbReference type="InterPro" id="IPR011065">
    <property type="entry name" value="Kunitz_inhibitor_STI-like_sf"/>
</dbReference>
<evidence type="ECO:0000313" key="1">
    <source>
        <dbReference type="EMBL" id="CAK7323627.1"/>
    </source>
</evidence>
<accession>A0AAV1QPH1</accession>
<dbReference type="GO" id="GO:0004866">
    <property type="term" value="F:endopeptidase inhibitor activity"/>
    <property type="evidence" value="ECO:0007669"/>
    <property type="project" value="InterPro"/>
</dbReference>
<dbReference type="Proteomes" id="UP001314170">
    <property type="component" value="Unassembled WGS sequence"/>
</dbReference>
<name>A0AAV1QPH1_9ROSI</name>
<organism evidence="1 2">
    <name type="scientific">Dovyalis caffra</name>
    <dbReference type="NCBI Taxonomy" id="77055"/>
    <lineage>
        <taxon>Eukaryota</taxon>
        <taxon>Viridiplantae</taxon>
        <taxon>Streptophyta</taxon>
        <taxon>Embryophyta</taxon>
        <taxon>Tracheophyta</taxon>
        <taxon>Spermatophyta</taxon>
        <taxon>Magnoliopsida</taxon>
        <taxon>eudicotyledons</taxon>
        <taxon>Gunneridae</taxon>
        <taxon>Pentapetalae</taxon>
        <taxon>rosids</taxon>
        <taxon>fabids</taxon>
        <taxon>Malpighiales</taxon>
        <taxon>Salicaceae</taxon>
        <taxon>Flacourtieae</taxon>
        <taxon>Dovyalis</taxon>
    </lineage>
</organism>
<dbReference type="CDD" id="cd00178">
    <property type="entry name" value="beta-trefoil_STI"/>
    <property type="match status" value="1"/>
</dbReference>
<dbReference type="Pfam" id="PF00197">
    <property type="entry name" value="Kunitz_legume"/>
    <property type="match status" value="1"/>
</dbReference>
<dbReference type="EMBL" id="CAWUPB010000130">
    <property type="protein sequence ID" value="CAK7323627.1"/>
    <property type="molecule type" value="Genomic_DNA"/>
</dbReference>
<dbReference type="PANTHER" id="PTHR33107:SF5">
    <property type="entry name" value="KUNITZ TRYPSIN INHIBITOR 5"/>
    <property type="match status" value="1"/>
</dbReference>
<sequence length="271" mass="29463">MEPSALKNGVVETNNRNPCSPKLYKSNLVSARFHTTRKEISAIAITMKPMLLALSFLLSTSMITLFSEAAKASGNVLRDLKGAKASGNALRDLKGDELRAGTPYYIVSAIFPLGGGVSLDKVKNDTCPTDVTLLRNPFDNGIPVIFSTYDEENVITDSTPISISFDTKSSCAESTTWIVEEDESSTSASLFVTIGGAKDYRNAEFRLINEGGILTSNYKLQAFFVVRGFGYISDVGVDDSLFGARRLAMTEAPLLVSFRKVEDDINGLRNE</sequence>
<gene>
    <name evidence="1" type="ORF">DCAF_LOCUS1256</name>
</gene>